<evidence type="ECO:0000259" key="5">
    <source>
        <dbReference type="Pfam" id="PF06094"/>
    </source>
</evidence>
<dbReference type="InterPro" id="IPR009288">
    <property type="entry name" value="AIG2-like_dom"/>
</dbReference>
<comment type="caution">
    <text evidence="6">The sequence shown here is derived from an EMBL/GenBank/DDBJ whole genome shotgun (WGS) entry which is preliminary data.</text>
</comment>
<proteinExistence type="predicted"/>
<name>A0AAD7EQM5_9AGAR</name>
<feature type="binding site" evidence="4">
    <location>
        <position position="131"/>
    </location>
    <ligand>
        <name>substrate</name>
    </ligand>
</feature>
<dbReference type="Gene3D" id="3.10.490.10">
    <property type="entry name" value="Gamma-glutamyl cyclotransferase-like"/>
    <property type="match status" value="1"/>
</dbReference>
<dbReference type="GO" id="GO:0003839">
    <property type="term" value="F:gamma-glutamylcyclotransferase activity"/>
    <property type="evidence" value="ECO:0007669"/>
    <property type="project" value="UniProtKB-EC"/>
</dbReference>
<dbReference type="PANTHER" id="PTHR12935">
    <property type="entry name" value="GAMMA-GLUTAMYLCYCLOTRANSFERASE"/>
    <property type="match status" value="1"/>
</dbReference>
<organism evidence="6 7">
    <name type="scientific">Mycena albidolilacea</name>
    <dbReference type="NCBI Taxonomy" id="1033008"/>
    <lineage>
        <taxon>Eukaryota</taxon>
        <taxon>Fungi</taxon>
        <taxon>Dikarya</taxon>
        <taxon>Basidiomycota</taxon>
        <taxon>Agaricomycotina</taxon>
        <taxon>Agaricomycetes</taxon>
        <taxon>Agaricomycetidae</taxon>
        <taxon>Agaricales</taxon>
        <taxon>Marasmiineae</taxon>
        <taxon>Mycenaceae</taxon>
        <taxon>Mycena</taxon>
    </lineage>
</organism>
<dbReference type="InterPro" id="IPR017939">
    <property type="entry name" value="G-Glutamylcylcotransferase"/>
</dbReference>
<dbReference type="InterPro" id="IPR036568">
    <property type="entry name" value="GGCT-like_sf"/>
</dbReference>
<feature type="binding site" evidence="4">
    <location>
        <begin position="9"/>
        <end position="14"/>
    </location>
    <ligand>
        <name>substrate</name>
    </ligand>
</feature>
<dbReference type="Pfam" id="PF06094">
    <property type="entry name" value="GGACT"/>
    <property type="match status" value="1"/>
</dbReference>
<dbReference type="AlphaFoldDB" id="A0AAD7EQM5"/>
<dbReference type="SUPFAM" id="SSF110857">
    <property type="entry name" value="Gamma-glutamyl cyclotransferase-like"/>
    <property type="match status" value="1"/>
</dbReference>
<dbReference type="Proteomes" id="UP001218218">
    <property type="component" value="Unassembled WGS sequence"/>
</dbReference>
<dbReference type="InterPro" id="IPR013024">
    <property type="entry name" value="GGCT-like"/>
</dbReference>
<evidence type="ECO:0000313" key="6">
    <source>
        <dbReference type="EMBL" id="KAJ7343205.1"/>
    </source>
</evidence>
<evidence type="ECO:0000256" key="4">
    <source>
        <dbReference type="PIRSR" id="PIRSR617939-2"/>
    </source>
</evidence>
<evidence type="ECO:0000256" key="3">
    <source>
        <dbReference type="PIRSR" id="PIRSR617939-1"/>
    </source>
</evidence>
<keyword evidence="7" id="KW-1185">Reference proteome</keyword>
<evidence type="ECO:0000313" key="7">
    <source>
        <dbReference type="Proteomes" id="UP001218218"/>
    </source>
</evidence>
<dbReference type="PANTHER" id="PTHR12935:SF0">
    <property type="entry name" value="GAMMA-GLUTAMYLCYCLOTRANSFERASE"/>
    <property type="match status" value="1"/>
</dbReference>
<evidence type="ECO:0000256" key="2">
    <source>
        <dbReference type="ARBA" id="ARBA00023239"/>
    </source>
</evidence>
<protein>
    <recommendedName>
        <fullName evidence="1">gamma-glutamylcyclotransferase</fullName>
        <ecNumber evidence="1">4.3.2.9</ecNumber>
    </recommendedName>
</protein>
<feature type="active site" description="Proton acceptor" evidence="3">
    <location>
        <position position="78"/>
    </location>
</feature>
<sequence>MASGTKTLYFGYGSNLWRHQMDTRCPDNKFVGTARLADWRWIINTRGYANVVPSESDEVWALLYELSPADEEKLDGYEGVPKSYVKQVLTVEYFGKEGYGKVHQGTGRRVVDALVYVDVERTEEGPPKREYIFRMNSAIADALAEGVPKVYLEKYLRPYRTTRKTESEKR</sequence>
<reference evidence="6" key="1">
    <citation type="submission" date="2023-03" db="EMBL/GenBank/DDBJ databases">
        <title>Massive genome expansion in bonnet fungi (Mycena s.s.) driven by repeated elements and novel gene families across ecological guilds.</title>
        <authorList>
            <consortium name="Lawrence Berkeley National Laboratory"/>
            <person name="Harder C.B."/>
            <person name="Miyauchi S."/>
            <person name="Viragh M."/>
            <person name="Kuo A."/>
            <person name="Thoen E."/>
            <person name="Andreopoulos B."/>
            <person name="Lu D."/>
            <person name="Skrede I."/>
            <person name="Drula E."/>
            <person name="Henrissat B."/>
            <person name="Morin E."/>
            <person name="Kohler A."/>
            <person name="Barry K."/>
            <person name="LaButti K."/>
            <person name="Morin E."/>
            <person name="Salamov A."/>
            <person name="Lipzen A."/>
            <person name="Mereny Z."/>
            <person name="Hegedus B."/>
            <person name="Baldrian P."/>
            <person name="Stursova M."/>
            <person name="Weitz H."/>
            <person name="Taylor A."/>
            <person name="Grigoriev I.V."/>
            <person name="Nagy L.G."/>
            <person name="Martin F."/>
            <person name="Kauserud H."/>
        </authorList>
    </citation>
    <scope>NUCLEOTIDE SEQUENCE</scope>
    <source>
        <strain evidence="6">CBHHK002</strain>
    </source>
</reference>
<gene>
    <name evidence="6" type="ORF">DFH08DRAFT_915132</name>
</gene>
<keyword evidence="2" id="KW-0456">Lyase</keyword>
<dbReference type="EMBL" id="JARIHO010000023">
    <property type="protein sequence ID" value="KAJ7343205.1"/>
    <property type="molecule type" value="Genomic_DNA"/>
</dbReference>
<feature type="domain" description="Gamma-glutamylcyclotransferase AIG2-like" evidence="5">
    <location>
        <begin position="9"/>
        <end position="118"/>
    </location>
</feature>
<accession>A0AAD7EQM5</accession>
<dbReference type="CDD" id="cd06661">
    <property type="entry name" value="GGCT_like"/>
    <property type="match status" value="1"/>
</dbReference>
<dbReference type="EC" id="4.3.2.9" evidence="1"/>
<evidence type="ECO:0000256" key="1">
    <source>
        <dbReference type="ARBA" id="ARBA00012346"/>
    </source>
</evidence>